<sequence length="89" mass="10102">MSIISTKNAAHKKVITIKIIIVILTNIPSIFDSKLLDLIQLTGPISVLNPIVNPTSNQTDRKYIIFRNVSLNIISLEYIFILLCYYILL</sequence>
<organism evidence="2 3">
    <name type="scientific">Candidatus Methanofastidiosum methylothiophilum</name>
    <dbReference type="NCBI Taxonomy" id="1705564"/>
    <lineage>
        <taxon>Archaea</taxon>
        <taxon>Methanobacteriati</taxon>
        <taxon>Methanobacteriota</taxon>
        <taxon>Stenosarchaea group</taxon>
        <taxon>Candidatus Methanofastidiosia</taxon>
        <taxon>Candidatus Methanofastidiosales</taxon>
        <taxon>Candidatus Methanofastidiosaceae</taxon>
        <taxon>Candidatus Methanofastidiosum</taxon>
    </lineage>
</organism>
<evidence type="ECO:0000256" key="1">
    <source>
        <dbReference type="SAM" id="Phobius"/>
    </source>
</evidence>
<dbReference type="EMBL" id="LNGD01000266">
    <property type="protein sequence ID" value="KYC44752.1"/>
    <property type="molecule type" value="Genomic_DNA"/>
</dbReference>
<keyword evidence="1" id="KW-1133">Transmembrane helix</keyword>
<gene>
    <name evidence="2" type="ORF">AMQ74_01937</name>
</gene>
<name>A0A150III8_9EURY</name>
<keyword evidence="1" id="KW-0472">Membrane</keyword>
<dbReference type="AlphaFoldDB" id="A0A150III8"/>
<evidence type="ECO:0000313" key="2">
    <source>
        <dbReference type="EMBL" id="KYC44752.1"/>
    </source>
</evidence>
<dbReference type="Proteomes" id="UP000075578">
    <property type="component" value="Unassembled WGS sequence"/>
</dbReference>
<evidence type="ECO:0000313" key="3">
    <source>
        <dbReference type="Proteomes" id="UP000075578"/>
    </source>
</evidence>
<comment type="caution">
    <text evidence="2">The sequence shown here is derived from an EMBL/GenBank/DDBJ whole genome shotgun (WGS) entry which is preliminary data.</text>
</comment>
<keyword evidence="1" id="KW-0812">Transmembrane</keyword>
<feature type="transmembrane region" description="Helical" evidence="1">
    <location>
        <begin position="69"/>
        <end position="88"/>
    </location>
</feature>
<protein>
    <submittedName>
        <fullName evidence="2">Uncharacterized protein</fullName>
    </submittedName>
</protein>
<accession>A0A150III8</accession>
<proteinExistence type="predicted"/>
<reference evidence="2 3" key="1">
    <citation type="journal article" date="2016" name="ISME J.">
        <title>Chasing the elusive Euryarchaeota class WSA2: genomes reveal a uniquely fastidious methyl-reducing methanogen.</title>
        <authorList>
            <person name="Nobu M.K."/>
            <person name="Narihiro T."/>
            <person name="Kuroda K."/>
            <person name="Mei R."/>
            <person name="Liu W.T."/>
        </authorList>
    </citation>
    <scope>NUCLEOTIDE SEQUENCE [LARGE SCALE GENOMIC DNA]</scope>
    <source>
        <strain evidence="2">U1lsi0528_Bin089</strain>
    </source>
</reference>